<keyword evidence="2" id="KW-1185">Reference proteome</keyword>
<reference evidence="1 2" key="1">
    <citation type="submission" date="2020-07" db="EMBL/GenBank/DDBJ databases">
        <authorList>
            <person name="Feng X."/>
        </authorList>
    </citation>
    <scope>NUCLEOTIDE SEQUENCE [LARGE SCALE GENOMIC DNA]</scope>
    <source>
        <strain evidence="1 2">JCM23202</strain>
    </source>
</reference>
<name>A0A7X1B5R7_9BACT</name>
<dbReference type="Proteomes" id="UP000526501">
    <property type="component" value="Unassembled WGS sequence"/>
</dbReference>
<evidence type="ECO:0000313" key="1">
    <source>
        <dbReference type="EMBL" id="MBC2606130.1"/>
    </source>
</evidence>
<dbReference type="RefSeq" id="WP_185660023.1">
    <property type="nucleotide sequence ID" value="NZ_CAWPOO010000008.1"/>
</dbReference>
<gene>
    <name evidence="1" type="ORF">H5P27_08735</name>
</gene>
<accession>A0A7X1B5R7</accession>
<dbReference type="AlphaFoldDB" id="A0A7X1B5R7"/>
<evidence type="ECO:0000313" key="2">
    <source>
        <dbReference type="Proteomes" id="UP000526501"/>
    </source>
</evidence>
<dbReference type="EMBL" id="JACHVC010000008">
    <property type="protein sequence ID" value="MBC2606130.1"/>
    <property type="molecule type" value="Genomic_DNA"/>
</dbReference>
<sequence>MKILSQSKWVVYLAAGATLFGLGYMAGTGSSPTDLVPERVAPEYLEASKGESIISPKVETFEKSYQNERYASREVVLESKRVSHASSERSALENKDWLVRLAQEDPHSAIREAATTESEYLRGIYLQSVVESWAESDFQAAFDWALSYGEESLLKVALKNLTGGAENASLVFGQALEVYGAERRSDCAMAVLKGLCYSGDYDSAFEFSDTLEDNLSRQAEDVALSHWARYQPEEAAAFALSRSGTEPFSKVVSSWATSDPAALASYASELPESSERSHALSEALRSWVATDEDAAAKWILQQPASKDLDTGLLSLASRSNRAESAPREAVKWAELLYDNGLRNDTLSRVVKQWAATDRRAARAYLEKSDSLSSEMRSELVALFDGR</sequence>
<organism evidence="1 2">
    <name type="scientific">Pelagicoccus albus</name>
    <dbReference type="NCBI Taxonomy" id="415222"/>
    <lineage>
        <taxon>Bacteria</taxon>
        <taxon>Pseudomonadati</taxon>
        <taxon>Verrucomicrobiota</taxon>
        <taxon>Opitutia</taxon>
        <taxon>Puniceicoccales</taxon>
        <taxon>Pelagicoccaceae</taxon>
        <taxon>Pelagicoccus</taxon>
    </lineage>
</organism>
<proteinExistence type="predicted"/>
<protein>
    <submittedName>
        <fullName evidence="1">Uncharacterized protein</fullName>
    </submittedName>
</protein>
<comment type="caution">
    <text evidence="1">The sequence shown here is derived from an EMBL/GenBank/DDBJ whole genome shotgun (WGS) entry which is preliminary data.</text>
</comment>